<dbReference type="RefSeq" id="XP_040881436.1">
    <property type="nucleotide sequence ID" value="XM_041024516.1"/>
</dbReference>
<dbReference type="PANTHER" id="PTHR38050">
    <property type="match status" value="1"/>
</dbReference>
<keyword evidence="6" id="KW-0378">Hydrolase</keyword>
<evidence type="ECO:0000256" key="3">
    <source>
        <dbReference type="ARBA" id="ARBA00022525"/>
    </source>
</evidence>
<dbReference type="HOGENOM" id="CLU_027551_3_1_1"/>
<accession>A0A074VVA8</accession>
<dbReference type="STRING" id="1043003.A0A074VVA8"/>
<evidence type="ECO:0000256" key="7">
    <source>
        <dbReference type="ARBA" id="ARBA00023277"/>
    </source>
</evidence>
<evidence type="ECO:0000256" key="1">
    <source>
        <dbReference type="ARBA" id="ARBA00004613"/>
    </source>
</evidence>
<comment type="catalytic activity">
    <reaction evidence="9">
        <text>feruloyl-polysaccharide + H2O = ferulate + polysaccharide.</text>
        <dbReference type="EC" id="3.1.1.73"/>
    </reaction>
</comment>
<keyword evidence="7" id="KW-0119">Carbohydrate metabolism</keyword>
<dbReference type="GeneID" id="63917889"/>
<feature type="chain" id="PRO_5032831238" description="feruloyl esterase" evidence="10">
    <location>
        <begin position="18"/>
        <end position="371"/>
    </location>
</feature>
<evidence type="ECO:0000256" key="9">
    <source>
        <dbReference type="ARBA" id="ARBA00034075"/>
    </source>
</evidence>
<evidence type="ECO:0000313" key="11">
    <source>
        <dbReference type="EMBL" id="KEQ64413.1"/>
    </source>
</evidence>
<evidence type="ECO:0000256" key="4">
    <source>
        <dbReference type="ARBA" id="ARBA00022651"/>
    </source>
</evidence>
<gene>
    <name evidence="11" type="ORF">M437DRAFT_64955</name>
</gene>
<dbReference type="AlphaFoldDB" id="A0A074VVA8"/>
<protein>
    <recommendedName>
        <fullName evidence="2">feruloyl esterase</fullName>
        <ecNumber evidence="2">3.1.1.73</ecNumber>
    </recommendedName>
</protein>
<dbReference type="SUPFAM" id="SSF53474">
    <property type="entry name" value="alpha/beta-Hydrolases"/>
    <property type="match status" value="1"/>
</dbReference>
<dbReference type="PANTHER" id="PTHR38050:SF2">
    <property type="entry name" value="FERULOYL ESTERASE C-RELATED"/>
    <property type="match status" value="1"/>
</dbReference>
<keyword evidence="3" id="KW-0964">Secreted</keyword>
<evidence type="ECO:0000256" key="5">
    <source>
        <dbReference type="ARBA" id="ARBA00022729"/>
    </source>
</evidence>
<keyword evidence="12" id="KW-1185">Reference proteome</keyword>
<sequence>MKHIALLQAVFATAVQSAATSGCRKSLPASIERGGAHNTNSLEFVTSNGTTRKYGLHVPTSYDSDTPTPLAFSFHGRLQTWQQQEDVSGMSNETMNPNYLVVYPQGINEQWQGDPDAVGYDDVGFTLELLANLSSTYCVDTNKIYAAGKSNGGAFAANTLACHPEASTIFAAYGGMSGAYYQGDSEDDCKAEAVPIPCDSSRPLTPLFTTHGDSDDTIPYDGGPRRDRCLPSLPHYMTAWSERDGFGTLNRSTSLYHKDVTRYDYGNKTYPAIHIHYKVHDLGHYWPSLDVGSPFDATPLLLKFWNKWPLDAVSTGPSATSSSSSSASATSTSSTSSAAASTSSAAASHCQVSQQQWFLGGLGLFSWIFLV</sequence>
<dbReference type="EMBL" id="KL584829">
    <property type="protein sequence ID" value="KEQ64413.1"/>
    <property type="molecule type" value="Genomic_DNA"/>
</dbReference>
<dbReference type="GO" id="GO:0045493">
    <property type="term" value="P:xylan catabolic process"/>
    <property type="evidence" value="ECO:0007669"/>
    <property type="project" value="UniProtKB-KW"/>
</dbReference>
<evidence type="ECO:0000256" key="2">
    <source>
        <dbReference type="ARBA" id="ARBA00013091"/>
    </source>
</evidence>
<organism evidence="11 12">
    <name type="scientific">Aureobasidium melanogenum (strain CBS 110374)</name>
    <name type="common">Aureobasidium pullulans var. melanogenum</name>
    <dbReference type="NCBI Taxonomy" id="1043003"/>
    <lineage>
        <taxon>Eukaryota</taxon>
        <taxon>Fungi</taxon>
        <taxon>Dikarya</taxon>
        <taxon>Ascomycota</taxon>
        <taxon>Pezizomycotina</taxon>
        <taxon>Dothideomycetes</taxon>
        <taxon>Dothideomycetidae</taxon>
        <taxon>Dothideales</taxon>
        <taxon>Saccotheciaceae</taxon>
        <taxon>Aureobasidium</taxon>
    </lineage>
</organism>
<dbReference type="PROSITE" id="PS51257">
    <property type="entry name" value="PROKAR_LIPOPROTEIN"/>
    <property type="match status" value="1"/>
</dbReference>
<dbReference type="InterPro" id="IPR043595">
    <property type="entry name" value="FaeB/C/D"/>
</dbReference>
<keyword evidence="5 10" id="KW-0732">Signal</keyword>
<dbReference type="Gene3D" id="3.40.50.1820">
    <property type="entry name" value="alpha/beta hydrolase"/>
    <property type="match status" value="1"/>
</dbReference>
<keyword evidence="4" id="KW-0858">Xylan degradation</keyword>
<proteinExistence type="predicted"/>
<dbReference type="GO" id="GO:0005576">
    <property type="term" value="C:extracellular region"/>
    <property type="evidence" value="ECO:0007669"/>
    <property type="project" value="UniProtKB-SubCell"/>
</dbReference>
<dbReference type="GO" id="GO:0030600">
    <property type="term" value="F:feruloyl esterase activity"/>
    <property type="evidence" value="ECO:0007669"/>
    <property type="project" value="UniProtKB-EC"/>
</dbReference>
<evidence type="ECO:0000256" key="6">
    <source>
        <dbReference type="ARBA" id="ARBA00022801"/>
    </source>
</evidence>
<dbReference type="Proteomes" id="UP000030672">
    <property type="component" value="Unassembled WGS sequence"/>
</dbReference>
<keyword evidence="8" id="KW-0624">Polysaccharide degradation</keyword>
<reference evidence="11 12" key="1">
    <citation type="journal article" date="2014" name="BMC Genomics">
        <title>Genome sequencing of four Aureobasidium pullulans varieties: biotechnological potential, stress tolerance, and description of new species.</title>
        <authorList>
            <person name="Gostin Ar C."/>
            <person name="Ohm R.A."/>
            <person name="Kogej T."/>
            <person name="Sonjak S."/>
            <person name="Turk M."/>
            <person name="Zajc J."/>
            <person name="Zalar P."/>
            <person name="Grube M."/>
            <person name="Sun H."/>
            <person name="Han J."/>
            <person name="Sharma A."/>
            <person name="Chiniquy J."/>
            <person name="Ngan C.Y."/>
            <person name="Lipzen A."/>
            <person name="Barry K."/>
            <person name="Grigoriev I.V."/>
            <person name="Gunde-Cimerman N."/>
        </authorList>
    </citation>
    <scope>NUCLEOTIDE SEQUENCE [LARGE SCALE GENOMIC DNA]</scope>
    <source>
        <strain evidence="11 12">CBS 110374</strain>
    </source>
</reference>
<evidence type="ECO:0000256" key="8">
    <source>
        <dbReference type="ARBA" id="ARBA00023326"/>
    </source>
</evidence>
<evidence type="ECO:0000313" key="12">
    <source>
        <dbReference type="Proteomes" id="UP000030672"/>
    </source>
</evidence>
<evidence type="ECO:0000256" key="10">
    <source>
        <dbReference type="SAM" id="SignalP"/>
    </source>
</evidence>
<dbReference type="InterPro" id="IPR029058">
    <property type="entry name" value="AB_hydrolase_fold"/>
</dbReference>
<feature type="signal peptide" evidence="10">
    <location>
        <begin position="1"/>
        <end position="17"/>
    </location>
</feature>
<name>A0A074VVA8_AURM1</name>
<dbReference type="EC" id="3.1.1.73" evidence="2"/>
<comment type="subcellular location">
    <subcellularLocation>
        <location evidence="1">Secreted</location>
    </subcellularLocation>
</comment>